<comment type="similarity">
    <text evidence="2 7">Belongs to the peptidase S41B family.</text>
</comment>
<evidence type="ECO:0000313" key="13">
    <source>
        <dbReference type="Proteomes" id="UP000199031"/>
    </source>
</evidence>
<dbReference type="Proteomes" id="UP000199031">
    <property type="component" value="Unassembled WGS sequence"/>
</dbReference>
<dbReference type="InterPro" id="IPR028204">
    <property type="entry name" value="Tricorn_C1"/>
</dbReference>
<evidence type="ECO:0000256" key="10">
    <source>
        <dbReference type="SAM" id="SignalP"/>
    </source>
</evidence>
<evidence type="ECO:0000256" key="1">
    <source>
        <dbReference type="ARBA" id="ARBA00004496"/>
    </source>
</evidence>
<evidence type="ECO:0000259" key="11">
    <source>
        <dbReference type="SMART" id="SM00245"/>
    </source>
</evidence>
<dbReference type="PANTHER" id="PTHR43253:SF1">
    <property type="entry name" value="TRICORN PROTEASE HOMOLOG 2-RELATED"/>
    <property type="match status" value="1"/>
</dbReference>
<dbReference type="CDD" id="cd07562">
    <property type="entry name" value="Peptidase_S41_TRI"/>
    <property type="match status" value="1"/>
</dbReference>
<dbReference type="InterPro" id="IPR029045">
    <property type="entry name" value="ClpP/crotonase-like_dom_sf"/>
</dbReference>
<dbReference type="Pfam" id="PF26550">
    <property type="entry name" value="Tricorn_2nd"/>
    <property type="match status" value="1"/>
</dbReference>
<organism evidence="12 13">
    <name type="scientific">Parafilimonas terrae</name>
    <dbReference type="NCBI Taxonomy" id="1465490"/>
    <lineage>
        <taxon>Bacteria</taxon>
        <taxon>Pseudomonadati</taxon>
        <taxon>Bacteroidota</taxon>
        <taxon>Chitinophagia</taxon>
        <taxon>Chitinophagales</taxon>
        <taxon>Chitinophagaceae</taxon>
        <taxon>Parafilimonas</taxon>
    </lineage>
</organism>
<feature type="region of interest" description="Disordered" evidence="9">
    <location>
        <begin position="550"/>
        <end position="581"/>
    </location>
</feature>
<dbReference type="STRING" id="1465490.SAMN05444277_106102"/>
<dbReference type="Gene3D" id="3.90.226.10">
    <property type="entry name" value="2-enoyl-CoA Hydratase, Chain A, domain 1"/>
    <property type="match status" value="1"/>
</dbReference>
<dbReference type="GO" id="GO:0005737">
    <property type="term" value="C:cytoplasm"/>
    <property type="evidence" value="ECO:0007669"/>
    <property type="project" value="UniProtKB-SubCell"/>
</dbReference>
<keyword evidence="4 7" id="KW-0645">Protease</keyword>
<dbReference type="EMBL" id="FOXQ01000006">
    <property type="protein sequence ID" value="SFQ17534.1"/>
    <property type="molecule type" value="Genomic_DNA"/>
</dbReference>
<dbReference type="SMART" id="SM00245">
    <property type="entry name" value="TSPc"/>
    <property type="match status" value="1"/>
</dbReference>
<dbReference type="InterPro" id="IPR012393">
    <property type="entry name" value="Tricorn_protease"/>
</dbReference>
<feature type="chain" id="PRO_5011607453" description="Tricorn protease homolog" evidence="10">
    <location>
        <begin position="21"/>
        <end position="1093"/>
    </location>
</feature>
<dbReference type="EC" id="3.4.21.-" evidence="7"/>
<dbReference type="Pfam" id="PF03572">
    <property type="entry name" value="Peptidase_S41"/>
    <property type="match status" value="1"/>
</dbReference>
<evidence type="ECO:0000256" key="9">
    <source>
        <dbReference type="SAM" id="MobiDB-lite"/>
    </source>
</evidence>
<name>A0A1I5WCP5_9BACT</name>
<feature type="domain" description="Tail specific protease" evidence="11">
    <location>
        <begin position="846"/>
        <end position="1052"/>
    </location>
</feature>
<dbReference type="GO" id="GO:0006508">
    <property type="term" value="P:proteolysis"/>
    <property type="evidence" value="ECO:0007669"/>
    <property type="project" value="UniProtKB-UniRule"/>
</dbReference>
<keyword evidence="3 7" id="KW-0963">Cytoplasm</keyword>
<dbReference type="OrthoDB" id="9815657at2"/>
<dbReference type="SUPFAM" id="SSF52096">
    <property type="entry name" value="ClpP/crotonase"/>
    <property type="match status" value="1"/>
</dbReference>
<evidence type="ECO:0000256" key="6">
    <source>
        <dbReference type="ARBA" id="ARBA00022825"/>
    </source>
</evidence>
<dbReference type="Pfam" id="PF14684">
    <property type="entry name" value="Tricorn_C1"/>
    <property type="match status" value="1"/>
</dbReference>
<keyword evidence="6 7" id="KW-0720">Serine protease</keyword>
<dbReference type="Gene3D" id="2.130.10.10">
    <property type="entry name" value="YVTN repeat-like/Quinoprotein amine dehydrogenase"/>
    <property type="match status" value="1"/>
</dbReference>
<dbReference type="AlphaFoldDB" id="A0A1I5WCP5"/>
<feature type="active site" description="Charge relay system" evidence="8">
    <location>
        <position position="761"/>
    </location>
</feature>
<dbReference type="Gene3D" id="2.120.10.60">
    <property type="entry name" value="Tricorn protease N-terminal domain"/>
    <property type="match status" value="1"/>
</dbReference>
<evidence type="ECO:0000256" key="7">
    <source>
        <dbReference type="PIRNR" id="PIRNR036421"/>
    </source>
</evidence>
<gene>
    <name evidence="12" type="ORF">SAMN05444277_106102</name>
</gene>
<reference evidence="12 13" key="1">
    <citation type="submission" date="2016-10" db="EMBL/GenBank/DDBJ databases">
        <authorList>
            <person name="de Groot N.N."/>
        </authorList>
    </citation>
    <scope>NUCLEOTIDE SEQUENCE [LARGE SCALE GENOMIC DNA]</scope>
    <source>
        <strain evidence="12 13">DSM 28286</strain>
    </source>
</reference>
<dbReference type="PANTHER" id="PTHR43253">
    <property type="entry name" value="TRICORN PROTEASE HOMOLOG 2-RELATED"/>
    <property type="match status" value="1"/>
</dbReference>
<dbReference type="Gene3D" id="3.30.750.44">
    <property type="match status" value="1"/>
</dbReference>
<keyword evidence="10" id="KW-0732">Signal</keyword>
<evidence type="ECO:0000256" key="3">
    <source>
        <dbReference type="ARBA" id="ARBA00022490"/>
    </source>
</evidence>
<evidence type="ECO:0000256" key="4">
    <source>
        <dbReference type="ARBA" id="ARBA00022670"/>
    </source>
</evidence>
<dbReference type="RefSeq" id="WP_090658397.1">
    <property type="nucleotide sequence ID" value="NZ_FOXQ01000006.1"/>
</dbReference>
<evidence type="ECO:0000313" key="12">
    <source>
        <dbReference type="EMBL" id="SFQ17534.1"/>
    </source>
</evidence>
<keyword evidence="13" id="KW-1185">Reference proteome</keyword>
<dbReference type="SUPFAM" id="SSF69304">
    <property type="entry name" value="Tricorn protease N-terminal domain"/>
    <property type="match status" value="2"/>
</dbReference>
<dbReference type="GO" id="GO:0008236">
    <property type="term" value="F:serine-type peptidase activity"/>
    <property type="evidence" value="ECO:0007669"/>
    <property type="project" value="UniProtKB-UniRule"/>
</dbReference>
<comment type="function">
    <text evidence="7">Degrades oligopeptides.</text>
</comment>
<feature type="active site" description="Nucleophile" evidence="8">
    <location>
        <position position="983"/>
    </location>
</feature>
<accession>A0A1I5WCP5</accession>
<dbReference type="InterPro" id="IPR015943">
    <property type="entry name" value="WD40/YVTN_repeat-like_dom_sf"/>
</dbReference>
<dbReference type="Pfam" id="PF14685">
    <property type="entry name" value="PDZ_Tricorn"/>
    <property type="match status" value="1"/>
</dbReference>
<keyword evidence="5 7" id="KW-0378">Hydrolase</keyword>
<feature type="signal peptide" evidence="10">
    <location>
        <begin position="1"/>
        <end position="20"/>
    </location>
</feature>
<dbReference type="Pfam" id="PF26549">
    <property type="entry name" value="Tricorn_N"/>
    <property type="match status" value="1"/>
</dbReference>
<dbReference type="InterPro" id="IPR036034">
    <property type="entry name" value="PDZ_sf"/>
</dbReference>
<dbReference type="PIRSF" id="PIRSF036421">
    <property type="entry name" value="Tricorn_protease"/>
    <property type="match status" value="1"/>
</dbReference>
<evidence type="ECO:0000256" key="5">
    <source>
        <dbReference type="ARBA" id="ARBA00022801"/>
    </source>
</evidence>
<feature type="compositionally biased region" description="Basic and acidic residues" evidence="9">
    <location>
        <begin position="568"/>
        <end position="581"/>
    </location>
</feature>
<comment type="subcellular location">
    <subcellularLocation>
        <location evidence="1 7">Cytoplasm</location>
    </subcellularLocation>
</comment>
<protein>
    <recommendedName>
        <fullName evidence="7">Tricorn protease homolog</fullName>
        <ecNumber evidence="7">3.4.21.-</ecNumber>
    </recommendedName>
</protein>
<evidence type="ECO:0000256" key="8">
    <source>
        <dbReference type="PIRSR" id="PIRSR036421-1"/>
    </source>
</evidence>
<feature type="active site" description="Charge relay system" evidence="8">
    <location>
        <position position="1041"/>
    </location>
</feature>
<sequence>MRKIFSVFGTAIFMVTTATAQIDAGLLRYPDVSKTQVVFAYANDIWIVSKNGGTAYKLSSPPGPETWPKFSPDGTKIAFSGNYDGNTDVYVMPATGGVPVRLTAHDYPDRVVDWQPDGKHVFFASMRESGKQRFNQFYSVADTGGIDTKLPFAYAEYGSYSPDGQQMALNFRTQIGRNWKRYRGGWRSDIHVYDFKDTTSANISGKSDAGYEYPMWSGDHIYFISDRGTDLRMNLWRYNISNKSFEQLTHFTEYDIHYPSLGPDDIVFENGGKLYLYPLTGGAPKEIKIQVVADEAPLKPYMLNVRSYFTHPAISNDGNRVLIESRGEIFSLPATEGVVKDITNTPGNAERYPVYSPDGKSIAYWSDKSGEYELWVMQTGNENSARKITSYGPGFRYALNWSPDGKKLAFIDKAMQVKIVDAATGTTADVAHGKRLTHGALEYFTFSWSPDSRWLAFTLDEENNHNSVFIYDYNSSQLHRATSGFYSFYNPVFDPEGKYLYVLTNQEFQAYYSDVDNSFVYANSTKVGAISLLQKTPSLLYPKNDTISIEEDKQKEDSAASSSKKGKKDKDNKKEDKADKDDDKAVKIDFDGFEGRLEFLPITPGNYSGLSAVKGKILYVKMPNTGSEEENPALKYFDIEDRKEKKIIDNVGRYILAGNGEKALVQVGNDLAVIKVSEGADANKKVPLGDMQMNVNPKEEWQAVFNDAWRIERDYFYDSTMHGVNWVQVKQRYQKMLDDAATRYDVDFIIGEMLGELNASHTYHGVEPTERTKHIAVGYLGVNWQAEGNYYKIEKIIKPAPWDGEVRSPLDKPGIDIKEGNYILAVNGIPLTTAHEPFTAFEGFSNKTIELTYNDKPSFTGAKKAIVQTMDDEGRLRYLNWINENRKRVEAATNGEVGYIYVPSTGVDGQTELLRQFNAQWDKKALVIDERFNDGGQIPDRFIEILNRTPLAYWAVRDGENWPWPPFANFGPKVMLINGWSGSGGDAFPDFFRKKGLGPLIGNRTWGGLIGISGVPDLIDNSSITAPSFRMYNPDGTWFKEGHGVDPDIYVDEDLAAMAKGIDPQLERAITEIKSLMQKQGYKVPAKPAAEPR</sequence>
<dbReference type="InterPro" id="IPR029414">
    <property type="entry name" value="Tricorn_PDZ"/>
</dbReference>
<dbReference type="InterPro" id="IPR005151">
    <property type="entry name" value="Tail-specific_protease"/>
</dbReference>
<evidence type="ECO:0000256" key="2">
    <source>
        <dbReference type="ARBA" id="ARBA00008524"/>
    </source>
</evidence>
<proteinExistence type="inferred from homology"/>
<dbReference type="SUPFAM" id="SSF50156">
    <property type="entry name" value="PDZ domain-like"/>
    <property type="match status" value="1"/>
</dbReference>
<dbReference type="Gene3D" id="2.30.42.10">
    <property type="match status" value="1"/>
</dbReference>